<proteinExistence type="inferred from homology"/>
<keyword evidence="3" id="KW-1133">Transmembrane helix</keyword>
<evidence type="ECO:0000256" key="4">
    <source>
        <dbReference type="ARBA" id="ARBA00023136"/>
    </source>
</evidence>
<keyword evidence="9" id="KW-1185">Reference proteome</keyword>
<feature type="domain" description="Rhodopsin" evidence="7">
    <location>
        <begin position="6"/>
        <end position="80"/>
    </location>
</feature>
<dbReference type="InterPro" id="IPR052337">
    <property type="entry name" value="SAT4-like"/>
</dbReference>
<comment type="caution">
    <text evidence="8">The sequence shown here is derived from an EMBL/GenBank/DDBJ whole genome shotgun (WGS) entry which is preliminary data.</text>
</comment>
<keyword evidence="4" id="KW-0472">Membrane</keyword>
<evidence type="ECO:0000256" key="5">
    <source>
        <dbReference type="ARBA" id="ARBA00038359"/>
    </source>
</evidence>
<dbReference type="PANTHER" id="PTHR33048:SF158">
    <property type="entry name" value="MEMBRANE PROTEIN PTH11-LIKE, PUTATIVE-RELATED"/>
    <property type="match status" value="1"/>
</dbReference>
<organism evidence="8 9">
    <name type="scientific">Polytolypa hystricis (strain UAMH7299)</name>
    <dbReference type="NCBI Taxonomy" id="1447883"/>
    <lineage>
        <taxon>Eukaryota</taxon>
        <taxon>Fungi</taxon>
        <taxon>Dikarya</taxon>
        <taxon>Ascomycota</taxon>
        <taxon>Pezizomycotina</taxon>
        <taxon>Eurotiomycetes</taxon>
        <taxon>Eurotiomycetidae</taxon>
        <taxon>Onygenales</taxon>
        <taxon>Onygenales incertae sedis</taxon>
        <taxon>Polytolypa</taxon>
    </lineage>
</organism>
<keyword evidence="2" id="KW-0812">Transmembrane</keyword>
<feature type="region of interest" description="Disordered" evidence="6">
    <location>
        <begin position="107"/>
        <end position="134"/>
    </location>
</feature>
<dbReference type="GO" id="GO:0016020">
    <property type="term" value="C:membrane"/>
    <property type="evidence" value="ECO:0007669"/>
    <property type="project" value="UniProtKB-SubCell"/>
</dbReference>
<name>A0A2B7YBK0_POLH7</name>
<feature type="region of interest" description="Disordered" evidence="6">
    <location>
        <begin position="155"/>
        <end position="220"/>
    </location>
</feature>
<reference evidence="8 9" key="1">
    <citation type="submission" date="2017-10" db="EMBL/GenBank/DDBJ databases">
        <title>Comparative genomics in systemic dimorphic fungi from Ajellomycetaceae.</title>
        <authorList>
            <person name="Munoz J.F."/>
            <person name="Mcewen J.G."/>
            <person name="Clay O.K."/>
            <person name="Cuomo C.A."/>
        </authorList>
    </citation>
    <scope>NUCLEOTIDE SEQUENCE [LARGE SCALE GENOMIC DNA]</scope>
    <source>
        <strain evidence="8 9">UAMH7299</strain>
    </source>
</reference>
<dbReference type="Pfam" id="PF20684">
    <property type="entry name" value="Fung_rhodopsin"/>
    <property type="match status" value="1"/>
</dbReference>
<dbReference type="EMBL" id="PDNA01000057">
    <property type="protein sequence ID" value="PGH18469.1"/>
    <property type="molecule type" value="Genomic_DNA"/>
</dbReference>
<evidence type="ECO:0000256" key="2">
    <source>
        <dbReference type="ARBA" id="ARBA00022692"/>
    </source>
</evidence>
<dbReference type="PANTHER" id="PTHR33048">
    <property type="entry name" value="PTH11-LIKE INTEGRAL MEMBRANE PROTEIN (AFU_ORTHOLOGUE AFUA_5G11245)"/>
    <property type="match status" value="1"/>
</dbReference>
<evidence type="ECO:0000313" key="8">
    <source>
        <dbReference type="EMBL" id="PGH18469.1"/>
    </source>
</evidence>
<protein>
    <recommendedName>
        <fullName evidence="7">Rhodopsin domain-containing protein</fullName>
    </recommendedName>
</protein>
<evidence type="ECO:0000256" key="3">
    <source>
        <dbReference type="ARBA" id="ARBA00022989"/>
    </source>
</evidence>
<accession>A0A2B7YBK0</accession>
<evidence type="ECO:0000313" key="9">
    <source>
        <dbReference type="Proteomes" id="UP000224634"/>
    </source>
</evidence>
<evidence type="ECO:0000259" key="7">
    <source>
        <dbReference type="Pfam" id="PF20684"/>
    </source>
</evidence>
<feature type="compositionally biased region" description="Low complexity" evidence="6">
    <location>
        <begin position="107"/>
        <end position="122"/>
    </location>
</feature>
<dbReference type="Proteomes" id="UP000224634">
    <property type="component" value="Unassembled WGS sequence"/>
</dbReference>
<gene>
    <name evidence="8" type="ORF">AJ80_04439</name>
</gene>
<comment type="subcellular location">
    <subcellularLocation>
        <location evidence="1">Membrane</location>
        <topology evidence="1">Multi-pass membrane protein</topology>
    </subcellularLocation>
</comment>
<dbReference type="OrthoDB" id="444631at2759"/>
<feature type="compositionally biased region" description="Basic and acidic residues" evidence="6">
    <location>
        <begin position="155"/>
        <end position="172"/>
    </location>
</feature>
<dbReference type="InterPro" id="IPR049326">
    <property type="entry name" value="Rhodopsin_dom_fungi"/>
</dbReference>
<sequence>MRELMNKTWRSRITILMTFASSLVVTALSAMKVYLTWRDRILMIPDPDWTYSLDFCITHGEAVTGIIVACLPTLRGLLSRGLGLSNTGGENSSTGYYRSLHQQSHSLHMSRTAGRRTGNTTTISSPGAMETGGANNEEYLLKPHDVIVTTVVEARRDSPTEETERHSVKDIDQASGTSTSDLIIQGTDVKGNTPSPIPPFPRAHLQDRTRSRRTSQGGWS</sequence>
<comment type="similarity">
    <text evidence="5">Belongs to the SAT4 family.</text>
</comment>
<evidence type="ECO:0000256" key="1">
    <source>
        <dbReference type="ARBA" id="ARBA00004141"/>
    </source>
</evidence>
<dbReference type="AlphaFoldDB" id="A0A2B7YBK0"/>
<evidence type="ECO:0000256" key="6">
    <source>
        <dbReference type="SAM" id="MobiDB-lite"/>
    </source>
</evidence>